<gene>
    <name evidence="1" type="ORF">MRB53_020006</name>
</gene>
<reference evidence="1 2" key="1">
    <citation type="journal article" date="2022" name="Hortic Res">
        <title>A haplotype resolved chromosomal level avocado genome allows analysis of novel avocado genes.</title>
        <authorList>
            <person name="Nath O."/>
            <person name="Fletcher S.J."/>
            <person name="Hayward A."/>
            <person name="Shaw L.M."/>
            <person name="Masouleh A.K."/>
            <person name="Furtado A."/>
            <person name="Henry R.J."/>
            <person name="Mitter N."/>
        </authorList>
    </citation>
    <scope>NUCLEOTIDE SEQUENCE [LARGE SCALE GENOMIC DNA]</scope>
    <source>
        <strain evidence="2">cv. Hass</strain>
    </source>
</reference>
<evidence type="ECO:0000313" key="1">
    <source>
        <dbReference type="EMBL" id="KAJ8626699.1"/>
    </source>
</evidence>
<dbReference type="Proteomes" id="UP001234297">
    <property type="component" value="Chromosome 6"/>
</dbReference>
<proteinExistence type="predicted"/>
<dbReference type="EMBL" id="CM056814">
    <property type="protein sequence ID" value="KAJ8626699.1"/>
    <property type="molecule type" value="Genomic_DNA"/>
</dbReference>
<evidence type="ECO:0000313" key="2">
    <source>
        <dbReference type="Proteomes" id="UP001234297"/>
    </source>
</evidence>
<comment type="caution">
    <text evidence="1">The sequence shown here is derived from an EMBL/GenBank/DDBJ whole genome shotgun (WGS) entry which is preliminary data.</text>
</comment>
<sequence>MIGCKVFAQVICEVKYGPSIYEADPTVLVTDIKVAERAKALQKPQSLPLLLNQKKRKDVRIISFNPDAWLQLRLLCADLLRRISSSSSPPSPPIVLDASAPPQICSIFSSLPSAPSRPRSSPPQILSNECRKGASF</sequence>
<keyword evidence="2" id="KW-1185">Reference proteome</keyword>
<name>A0ACC2L0X6_PERAE</name>
<protein>
    <submittedName>
        <fullName evidence="1">Uncharacterized protein</fullName>
    </submittedName>
</protein>
<accession>A0ACC2L0X6</accession>
<organism evidence="1 2">
    <name type="scientific">Persea americana</name>
    <name type="common">Avocado</name>
    <dbReference type="NCBI Taxonomy" id="3435"/>
    <lineage>
        <taxon>Eukaryota</taxon>
        <taxon>Viridiplantae</taxon>
        <taxon>Streptophyta</taxon>
        <taxon>Embryophyta</taxon>
        <taxon>Tracheophyta</taxon>
        <taxon>Spermatophyta</taxon>
        <taxon>Magnoliopsida</taxon>
        <taxon>Magnoliidae</taxon>
        <taxon>Laurales</taxon>
        <taxon>Lauraceae</taxon>
        <taxon>Persea</taxon>
    </lineage>
</organism>